<dbReference type="InterPro" id="IPR003673">
    <property type="entry name" value="CoA-Trfase_fam_III"/>
</dbReference>
<dbReference type="RefSeq" id="WP_378063542.1">
    <property type="nucleotide sequence ID" value="NZ_JBHSXS010000015.1"/>
</dbReference>
<comment type="caution">
    <text evidence="2">The sequence shown here is derived from an EMBL/GenBank/DDBJ whole genome shotgun (WGS) entry which is preliminary data.</text>
</comment>
<reference evidence="3" key="1">
    <citation type="journal article" date="2019" name="Int. J. Syst. Evol. Microbiol.">
        <title>The Global Catalogue of Microorganisms (GCM) 10K type strain sequencing project: providing services to taxonomists for standard genome sequencing and annotation.</title>
        <authorList>
            <consortium name="The Broad Institute Genomics Platform"/>
            <consortium name="The Broad Institute Genome Sequencing Center for Infectious Disease"/>
            <person name="Wu L."/>
            <person name="Ma J."/>
        </authorList>
    </citation>
    <scope>NUCLEOTIDE SEQUENCE [LARGE SCALE GENOMIC DNA]</scope>
    <source>
        <strain evidence="3">JCM 3369</strain>
    </source>
</reference>
<protein>
    <submittedName>
        <fullName evidence="2">CaiB/BaiF CoA transferase family protein</fullName>
    </submittedName>
</protein>
<accession>A0ABW2CLX6</accession>
<sequence length="370" mass="38338">MALLDGLRVLDLTMWRPGPYATQLLAQLGADVIKVEPPGGEPMRAFRGHFDLLNQHKRSVALDLKTPEGLARCRELAAGAEVFVEGFRPGVAERLGVGHAALRALNPALVYCSLSGYGAQGPLADVPGHDVNYRAYAAALPPDAASPDAAELPVADMAAATMAAFAITAACLKARGTGVGDRIDLGMADVLANWVGTVPTPATPAAAAPAAPRADGADRRAGPVPGYGVYATKDGHKVTLGVVSEERLWAATCRALDLPEHADVPFAERLAAVPELDAAIAEAVARLTRDEAVERLTAAGAPVAPLLDRAGMMAHDHFRARGVVADGTVGSPVRTAVHPPLPPGPVAELDEHRGQAWRAPGGSAISRTDI</sequence>
<dbReference type="PANTHER" id="PTHR48228:SF7">
    <property type="entry name" value="FATTY ACYL-COA TRANSFERASE RV3272-RELATED"/>
    <property type="match status" value="1"/>
</dbReference>
<dbReference type="Pfam" id="PF02515">
    <property type="entry name" value="CoA_transf_3"/>
    <property type="match status" value="1"/>
</dbReference>
<dbReference type="InterPro" id="IPR044855">
    <property type="entry name" value="CoA-Trfase_III_dom3_sf"/>
</dbReference>
<name>A0ABW2CLX6_9ACTN</name>
<evidence type="ECO:0000313" key="3">
    <source>
        <dbReference type="Proteomes" id="UP001596380"/>
    </source>
</evidence>
<gene>
    <name evidence="2" type="ORF">ACFQKB_23790</name>
</gene>
<dbReference type="Gene3D" id="3.30.1540.10">
    <property type="entry name" value="formyl-coa transferase, domain 3"/>
    <property type="match status" value="1"/>
</dbReference>
<keyword evidence="3" id="KW-1185">Reference proteome</keyword>
<dbReference type="Proteomes" id="UP001596380">
    <property type="component" value="Unassembled WGS sequence"/>
</dbReference>
<dbReference type="InterPro" id="IPR050509">
    <property type="entry name" value="CoA-transferase_III"/>
</dbReference>
<proteinExistence type="predicted"/>
<evidence type="ECO:0000256" key="1">
    <source>
        <dbReference type="SAM" id="MobiDB-lite"/>
    </source>
</evidence>
<dbReference type="PANTHER" id="PTHR48228">
    <property type="entry name" value="SUCCINYL-COA--D-CITRAMALATE COA-TRANSFERASE"/>
    <property type="match status" value="1"/>
</dbReference>
<dbReference type="InterPro" id="IPR023606">
    <property type="entry name" value="CoA-Trfase_III_dom_1_sf"/>
</dbReference>
<dbReference type="SUPFAM" id="SSF89796">
    <property type="entry name" value="CoA-transferase family III (CaiB/BaiF)"/>
    <property type="match status" value="1"/>
</dbReference>
<dbReference type="EMBL" id="JBHSXS010000015">
    <property type="protein sequence ID" value="MFC6882799.1"/>
    <property type="molecule type" value="Genomic_DNA"/>
</dbReference>
<feature type="region of interest" description="Disordered" evidence="1">
    <location>
        <begin position="334"/>
        <end position="370"/>
    </location>
</feature>
<dbReference type="Gene3D" id="3.40.50.10540">
    <property type="entry name" value="Crotonobetainyl-coa:carnitine coa-transferase, domain 1"/>
    <property type="match status" value="1"/>
</dbReference>
<organism evidence="2 3">
    <name type="scientific">Actinomadura yumaensis</name>
    <dbReference type="NCBI Taxonomy" id="111807"/>
    <lineage>
        <taxon>Bacteria</taxon>
        <taxon>Bacillati</taxon>
        <taxon>Actinomycetota</taxon>
        <taxon>Actinomycetes</taxon>
        <taxon>Streptosporangiales</taxon>
        <taxon>Thermomonosporaceae</taxon>
        <taxon>Actinomadura</taxon>
    </lineage>
</organism>
<dbReference type="GO" id="GO:0016740">
    <property type="term" value="F:transferase activity"/>
    <property type="evidence" value="ECO:0007669"/>
    <property type="project" value="UniProtKB-KW"/>
</dbReference>
<evidence type="ECO:0000313" key="2">
    <source>
        <dbReference type="EMBL" id="MFC6882799.1"/>
    </source>
</evidence>
<keyword evidence="2" id="KW-0808">Transferase</keyword>